<dbReference type="RefSeq" id="WP_379774678.1">
    <property type="nucleotide sequence ID" value="NZ_JBHSMZ010000016.1"/>
</dbReference>
<keyword evidence="2" id="KW-1185">Reference proteome</keyword>
<dbReference type="EMBL" id="JBHSMZ010000016">
    <property type="protein sequence ID" value="MFC5551103.1"/>
    <property type="molecule type" value="Genomic_DNA"/>
</dbReference>
<sequence length="138" mass="15501">MEIIASVHTLARQLGYNYLLVGATARDILMSHVFGIEPRRATHDVDHEAGNHDRLYDDAYALLEQCEFDLTMAGAALLGYDAGVSLDQEFREYLFTVLTDPRKRDRIVVHMTRSAGADAETATALLNEFERGLNMKKL</sequence>
<dbReference type="Proteomes" id="UP001596086">
    <property type="component" value="Unassembled WGS sequence"/>
</dbReference>
<accession>A0ABW0S2D5</accession>
<organism evidence="1 2">
    <name type="scientific">Massilia aerilata</name>
    <dbReference type="NCBI Taxonomy" id="453817"/>
    <lineage>
        <taxon>Bacteria</taxon>
        <taxon>Pseudomonadati</taxon>
        <taxon>Pseudomonadota</taxon>
        <taxon>Betaproteobacteria</taxon>
        <taxon>Burkholderiales</taxon>
        <taxon>Oxalobacteraceae</taxon>
        <taxon>Telluria group</taxon>
        <taxon>Massilia</taxon>
    </lineage>
</organism>
<evidence type="ECO:0000313" key="2">
    <source>
        <dbReference type="Proteomes" id="UP001596086"/>
    </source>
</evidence>
<name>A0ABW0S2D5_9BURK</name>
<evidence type="ECO:0008006" key="3">
    <source>
        <dbReference type="Google" id="ProtNLM"/>
    </source>
</evidence>
<evidence type="ECO:0000313" key="1">
    <source>
        <dbReference type="EMBL" id="MFC5551103.1"/>
    </source>
</evidence>
<reference evidence="2" key="1">
    <citation type="journal article" date="2019" name="Int. J. Syst. Evol. Microbiol.">
        <title>The Global Catalogue of Microorganisms (GCM) 10K type strain sequencing project: providing services to taxonomists for standard genome sequencing and annotation.</title>
        <authorList>
            <consortium name="The Broad Institute Genomics Platform"/>
            <consortium name="The Broad Institute Genome Sequencing Center for Infectious Disease"/>
            <person name="Wu L."/>
            <person name="Ma J."/>
        </authorList>
    </citation>
    <scope>NUCLEOTIDE SEQUENCE [LARGE SCALE GENOMIC DNA]</scope>
    <source>
        <strain evidence="2">CGMCC 4.5798</strain>
    </source>
</reference>
<protein>
    <recommendedName>
        <fullName evidence="3">Poly A polymerase head domain-containing protein</fullName>
    </recommendedName>
</protein>
<gene>
    <name evidence="1" type="ORF">ACFPO9_21505</name>
</gene>
<proteinExistence type="predicted"/>
<comment type="caution">
    <text evidence="1">The sequence shown here is derived from an EMBL/GenBank/DDBJ whole genome shotgun (WGS) entry which is preliminary data.</text>
</comment>